<evidence type="ECO:0000313" key="3">
    <source>
        <dbReference type="Proteomes" id="UP001108029"/>
    </source>
</evidence>
<dbReference type="RefSeq" id="WP_232653140.1">
    <property type="nucleotide sequence ID" value="NZ_JAJSBI010000024.1"/>
</dbReference>
<keyword evidence="3" id="KW-1185">Reference proteome</keyword>
<dbReference type="Proteomes" id="UP001108029">
    <property type="component" value="Unassembled WGS sequence"/>
</dbReference>
<dbReference type="AlphaFoldDB" id="A0A9Q3VUZ3"/>
<protein>
    <submittedName>
        <fullName evidence="2">Uncharacterized protein</fullName>
    </submittedName>
</protein>
<evidence type="ECO:0000256" key="1">
    <source>
        <dbReference type="SAM" id="MobiDB-lite"/>
    </source>
</evidence>
<proteinExistence type="predicted"/>
<feature type="region of interest" description="Disordered" evidence="1">
    <location>
        <begin position="9"/>
        <end position="54"/>
    </location>
</feature>
<gene>
    <name evidence="2" type="ORF">LJ657_36120</name>
</gene>
<evidence type="ECO:0000313" key="2">
    <source>
        <dbReference type="EMBL" id="MCD9878941.1"/>
    </source>
</evidence>
<organism evidence="2 3">
    <name type="scientific">Streptomyces guryensis</name>
    <dbReference type="NCBI Taxonomy" id="2886947"/>
    <lineage>
        <taxon>Bacteria</taxon>
        <taxon>Bacillati</taxon>
        <taxon>Actinomycetota</taxon>
        <taxon>Actinomycetes</taxon>
        <taxon>Kitasatosporales</taxon>
        <taxon>Streptomycetaceae</taxon>
        <taxon>Streptomyces</taxon>
    </lineage>
</organism>
<dbReference type="EMBL" id="JAJSBI010000024">
    <property type="protein sequence ID" value="MCD9878941.1"/>
    <property type="molecule type" value="Genomic_DNA"/>
</dbReference>
<accession>A0A9Q3VUZ3</accession>
<comment type="caution">
    <text evidence="2">The sequence shown here is derived from an EMBL/GenBank/DDBJ whole genome shotgun (WGS) entry which is preliminary data.</text>
</comment>
<name>A0A9Q3VUZ3_9ACTN</name>
<reference evidence="2" key="1">
    <citation type="submission" date="2021-12" db="EMBL/GenBank/DDBJ databases">
        <authorList>
            <person name="Lee J.-H."/>
            <person name="Kim S.-B."/>
        </authorList>
    </citation>
    <scope>NUCLEOTIDE SEQUENCE</scope>
    <source>
        <strain evidence="2">NR30</strain>
    </source>
</reference>
<sequence length="54" mass="5672">MTCAMLALASLTVQRARHPDPEPEPVDEPTGQPTGPDPADEGKAQETAGRSTSR</sequence>